<reference evidence="2" key="2">
    <citation type="submission" date="2017-06" db="EMBL/GenBank/DDBJ databases">
        <title>WGS assembly of Brachypodium distachyon.</title>
        <authorList>
            <consortium name="The International Brachypodium Initiative"/>
            <person name="Lucas S."/>
            <person name="Harmon-Smith M."/>
            <person name="Lail K."/>
            <person name="Tice H."/>
            <person name="Grimwood J."/>
            <person name="Bruce D."/>
            <person name="Barry K."/>
            <person name="Shu S."/>
            <person name="Lindquist E."/>
            <person name="Wang M."/>
            <person name="Pitluck S."/>
            <person name="Vogel J.P."/>
            <person name="Garvin D.F."/>
            <person name="Mockler T.C."/>
            <person name="Schmutz J."/>
            <person name="Rokhsar D."/>
            <person name="Bevan M.W."/>
        </authorList>
    </citation>
    <scope>NUCLEOTIDE SEQUENCE</scope>
    <source>
        <strain evidence="2">Bd21</strain>
    </source>
</reference>
<gene>
    <name evidence="2" type="ORF">BRADI_2g49168v3</name>
</gene>
<evidence type="ECO:0000256" key="1">
    <source>
        <dbReference type="SAM" id="MobiDB-lite"/>
    </source>
</evidence>
<feature type="region of interest" description="Disordered" evidence="1">
    <location>
        <begin position="1"/>
        <end position="42"/>
    </location>
</feature>
<protein>
    <submittedName>
        <fullName evidence="2 3">Uncharacterized protein</fullName>
    </submittedName>
</protein>
<accession>A0A2K2DER7</accession>
<dbReference type="Gramene" id="PNT72791">
    <property type="protein sequence ID" value="PNT72791"/>
    <property type="gene ID" value="BRADI_2g49168v3"/>
</dbReference>
<name>A0A2K2DER7_BRADI</name>
<evidence type="ECO:0000313" key="2">
    <source>
        <dbReference type="EMBL" id="PNT72791.1"/>
    </source>
</evidence>
<organism evidence="2">
    <name type="scientific">Brachypodium distachyon</name>
    <name type="common">Purple false brome</name>
    <name type="synonym">Trachynia distachya</name>
    <dbReference type="NCBI Taxonomy" id="15368"/>
    <lineage>
        <taxon>Eukaryota</taxon>
        <taxon>Viridiplantae</taxon>
        <taxon>Streptophyta</taxon>
        <taxon>Embryophyta</taxon>
        <taxon>Tracheophyta</taxon>
        <taxon>Spermatophyta</taxon>
        <taxon>Magnoliopsida</taxon>
        <taxon>Liliopsida</taxon>
        <taxon>Poales</taxon>
        <taxon>Poaceae</taxon>
        <taxon>BOP clade</taxon>
        <taxon>Pooideae</taxon>
        <taxon>Stipodae</taxon>
        <taxon>Brachypodieae</taxon>
        <taxon>Brachypodium</taxon>
    </lineage>
</organism>
<proteinExistence type="predicted"/>
<dbReference type="Proteomes" id="UP000008810">
    <property type="component" value="Chromosome 2"/>
</dbReference>
<keyword evidence="4" id="KW-1185">Reference proteome</keyword>
<dbReference type="AlphaFoldDB" id="A0A2K2DER7"/>
<feature type="compositionally biased region" description="Low complexity" evidence="1">
    <location>
        <begin position="10"/>
        <end position="19"/>
    </location>
</feature>
<dbReference type="EMBL" id="CM000881">
    <property type="protein sequence ID" value="PNT72791.1"/>
    <property type="molecule type" value="Genomic_DNA"/>
</dbReference>
<reference evidence="3" key="3">
    <citation type="submission" date="2018-08" db="UniProtKB">
        <authorList>
            <consortium name="EnsemblPlants"/>
        </authorList>
    </citation>
    <scope>IDENTIFICATION</scope>
    <source>
        <strain evidence="3">cv. Bd21</strain>
    </source>
</reference>
<dbReference type="EnsemblPlants" id="PNT72791">
    <property type="protein sequence ID" value="PNT72791"/>
    <property type="gene ID" value="BRADI_2g49168v3"/>
</dbReference>
<reference evidence="2 3" key="1">
    <citation type="journal article" date="2010" name="Nature">
        <title>Genome sequencing and analysis of the model grass Brachypodium distachyon.</title>
        <authorList>
            <consortium name="International Brachypodium Initiative"/>
        </authorList>
    </citation>
    <scope>NUCLEOTIDE SEQUENCE [LARGE SCALE GENOMIC DNA]</scope>
    <source>
        <strain evidence="2 3">Bd21</strain>
    </source>
</reference>
<evidence type="ECO:0000313" key="4">
    <source>
        <dbReference type="Proteomes" id="UP000008810"/>
    </source>
</evidence>
<sequence length="110" mass="11793">MRVHPKFHASSSSSTSSDSSPREDPQIPDSLFPVRTRGTGSNPHLLRAAAAWGHGRGRAAPDRRREREMGKIEYVVVARGAVVLVEHNGAGVATNAGAVARQTLERTLAE</sequence>
<evidence type="ECO:0000313" key="3">
    <source>
        <dbReference type="EnsemblPlants" id="PNT72791"/>
    </source>
</evidence>
<dbReference type="InParanoid" id="A0A2K2DER7"/>